<dbReference type="Pfam" id="PF07973">
    <property type="entry name" value="tRNA_SAD"/>
    <property type="match status" value="1"/>
</dbReference>
<name>A0ABS6JJS3_9BACI</name>
<dbReference type="PANTHER" id="PTHR43462:SF1">
    <property type="entry name" value="ALANYL-TRNA EDITING PROTEIN AARSD1"/>
    <property type="match status" value="1"/>
</dbReference>
<evidence type="ECO:0000313" key="5">
    <source>
        <dbReference type="EMBL" id="MBU9712700.1"/>
    </source>
</evidence>
<dbReference type="InterPro" id="IPR018165">
    <property type="entry name" value="Ala-tRNA-synth_IIc_core"/>
</dbReference>
<keyword evidence="3" id="KW-0862">Zinc</keyword>
<dbReference type="InterPro" id="IPR012947">
    <property type="entry name" value="tRNA_SAD"/>
</dbReference>
<dbReference type="InterPro" id="IPR003156">
    <property type="entry name" value="DHHA1_dom"/>
</dbReference>
<accession>A0ABS6JJS3</accession>
<dbReference type="SMART" id="SM00863">
    <property type="entry name" value="tRNA_SAD"/>
    <property type="match status" value="1"/>
</dbReference>
<comment type="caution">
    <text evidence="5">The sequence shown here is derived from an EMBL/GenBank/DDBJ whole genome shotgun (WGS) entry which is preliminary data.</text>
</comment>
<dbReference type="PROSITE" id="PS50860">
    <property type="entry name" value="AA_TRNA_LIGASE_II_ALA"/>
    <property type="match status" value="1"/>
</dbReference>
<dbReference type="PANTHER" id="PTHR43462">
    <property type="entry name" value="ALANYL-TRNA EDITING PROTEIN"/>
    <property type="match status" value="1"/>
</dbReference>
<evidence type="ECO:0000259" key="4">
    <source>
        <dbReference type="PROSITE" id="PS50860"/>
    </source>
</evidence>
<dbReference type="InterPro" id="IPR018164">
    <property type="entry name" value="Ala-tRNA-synth_IIc_N"/>
</dbReference>
<keyword evidence="6" id="KW-1185">Reference proteome</keyword>
<evidence type="ECO:0000256" key="1">
    <source>
        <dbReference type="ARBA" id="ARBA00004496"/>
    </source>
</evidence>
<dbReference type="Proteomes" id="UP000784880">
    <property type="component" value="Unassembled WGS sequence"/>
</dbReference>
<evidence type="ECO:0000256" key="2">
    <source>
        <dbReference type="ARBA" id="ARBA00022723"/>
    </source>
</evidence>
<reference evidence="5 6" key="1">
    <citation type="submission" date="2021-06" db="EMBL/GenBank/DDBJ databases">
        <title>Bacillus sp. RD4P76, an endophyte from a halophyte.</title>
        <authorList>
            <person name="Sun J.-Q."/>
        </authorList>
    </citation>
    <scope>NUCLEOTIDE SEQUENCE [LARGE SCALE GENOMIC DNA]</scope>
    <source>
        <strain evidence="5 6">CGMCC 1.15917</strain>
    </source>
</reference>
<comment type="subcellular location">
    <subcellularLocation>
        <location evidence="1">Cytoplasm</location>
    </subcellularLocation>
</comment>
<dbReference type="RefSeq" id="WP_217066875.1">
    <property type="nucleotide sequence ID" value="NZ_JAHQCS010000107.1"/>
</dbReference>
<evidence type="ECO:0000256" key="3">
    <source>
        <dbReference type="ARBA" id="ARBA00022833"/>
    </source>
</evidence>
<evidence type="ECO:0000313" key="6">
    <source>
        <dbReference type="Proteomes" id="UP000784880"/>
    </source>
</evidence>
<organism evidence="5 6">
    <name type="scientific">Evansella tamaricis</name>
    <dbReference type="NCBI Taxonomy" id="2069301"/>
    <lineage>
        <taxon>Bacteria</taxon>
        <taxon>Bacillati</taxon>
        <taxon>Bacillota</taxon>
        <taxon>Bacilli</taxon>
        <taxon>Bacillales</taxon>
        <taxon>Bacillaceae</taxon>
        <taxon>Evansella</taxon>
    </lineage>
</organism>
<keyword evidence="2" id="KW-0479">Metal-binding</keyword>
<feature type="domain" description="Alanyl-transfer RNA synthetases family profile" evidence="4">
    <location>
        <begin position="1"/>
        <end position="240"/>
    </location>
</feature>
<dbReference type="Pfam" id="PF01411">
    <property type="entry name" value="tRNA-synt_2c"/>
    <property type="match status" value="1"/>
</dbReference>
<gene>
    <name evidence="5" type="ORF">KS419_13195</name>
</gene>
<proteinExistence type="predicted"/>
<dbReference type="EMBL" id="JAHQCS010000107">
    <property type="protein sequence ID" value="MBU9712700.1"/>
    <property type="molecule type" value="Genomic_DNA"/>
</dbReference>
<protein>
    <submittedName>
        <fullName evidence="5">Alanyl-tRNA editing protein</fullName>
    </submittedName>
</protein>
<sequence length="429" mass="49313">MTSRLYYKDPYIKNFITTVLKQDQELETNRRYVVLKDTAFYPTGGGQPSDRGTIQNRLVTGVENVNDEIRHYIESPLEMEENKEVTCQVDWTRRFDHMQQHTGQHILSAAFVELWDVDTVGFHLGEEISTIDLKVDALLEEDLLKGEELANKIILENRPIETTWVSADELSNYPLRKKPKVSDNIRLVIIPQFDYNGCGGTHPNSTGEVSTIKVLSWERMRGNIRIQFVCGDRVRKVLGRKHQVLQRLTDLLNTPEEELHISVERLLGKEKELIKNIEEKVESLLEYEARELLMNKTNYNVNPKEATSITSLETNTKLIELPFQVINHTFHNRPIKELQKMAKIMLQRGDRMVILLVNETEDKQIQFFCTRDKKTELNLKKLAPKLLSLINGKGGGKETQIQGGGNGDISGEEFMKKALEQITEILGNQ</sequence>
<dbReference type="Pfam" id="PF02272">
    <property type="entry name" value="DHHA1"/>
    <property type="match status" value="1"/>
</dbReference>
<dbReference type="InterPro" id="IPR051335">
    <property type="entry name" value="Alanyl-tRNA_Editing_Enzymes"/>
</dbReference>